<feature type="signal peptide" evidence="2">
    <location>
        <begin position="1"/>
        <end position="26"/>
    </location>
</feature>
<dbReference type="InterPro" id="IPR002477">
    <property type="entry name" value="Peptidoglycan-bd-like"/>
</dbReference>
<keyword evidence="4" id="KW-0378">Hydrolase</keyword>
<keyword evidence="5" id="KW-1185">Reference proteome</keyword>
<dbReference type="Pfam" id="PF01471">
    <property type="entry name" value="PG_binding_1"/>
    <property type="match status" value="1"/>
</dbReference>
<feature type="chain" id="PRO_5022765450" evidence="2">
    <location>
        <begin position="27"/>
        <end position="470"/>
    </location>
</feature>
<dbReference type="SUPFAM" id="SSF50494">
    <property type="entry name" value="Trypsin-like serine proteases"/>
    <property type="match status" value="1"/>
</dbReference>
<reference evidence="4 5" key="2">
    <citation type="submission" date="2019-09" db="EMBL/GenBank/DDBJ databases">
        <authorList>
            <person name="Jin C."/>
        </authorList>
    </citation>
    <scope>NUCLEOTIDE SEQUENCE [LARGE SCALE GENOMIC DNA]</scope>
    <source>
        <strain evidence="4 5">BN140002</strain>
    </source>
</reference>
<dbReference type="Proteomes" id="UP000323142">
    <property type="component" value="Unassembled WGS sequence"/>
</dbReference>
<name>A0A5B2VN12_9HYPH</name>
<keyword evidence="2" id="KW-0732">Signal</keyword>
<protein>
    <submittedName>
        <fullName evidence="4">Serine protease</fullName>
    </submittedName>
</protein>
<reference evidence="4 5" key="1">
    <citation type="submission" date="2019-09" db="EMBL/GenBank/DDBJ databases">
        <title>Salinarimonas rosea gen. nov., sp. nov., a new member of the a-2 subgroup of the Proteobacteria.</title>
        <authorList>
            <person name="Liu J."/>
        </authorList>
    </citation>
    <scope>NUCLEOTIDE SEQUENCE [LARGE SCALE GENOMIC DNA]</scope>
    <source>
        <strain evidence="4 5">BN140002</strain>
    </source>
</reference>
<sequence length="470" mass="47883">MSVASAGCGPLLLALGLALWPAAALGQQGTPPNAPATAPDPAFEAARTAFEALPEAERRAVQDSLVWTGDHNGVVNGQFGRRTFEAVTAYQRRARLDPTGVLDERGRAALRFAAKRTREAAGFEIVTDARTGLRVGIPRKLFPKEGPATGAGGGSRWQTEDERATLDTRAYPPGGPDLPALFERLTASTAPGRRVTYKLLRPDFLVVTGETATGRFYIRYAGGPEGVRGYTLGYDKALAKTLDPLVVAIANSFEPFPGAAPVAAPTPPRIAAPAPPPAAAPAIAPAATTPATGLAVAPRRVLTAAVEGCAQPRVGGASAKVVTIDPAAGLMLLEAEAGRAVPLSAGQTDDREGLVALAYGPGQPARMLMAVAGERAASGLVAPLQAGAAGAPVFDRAGRLVGLVRSVPLAPRLVAGVAIPAAHPLVTGEALARVLRDAGAVSSPEAGAARSAGEIAARMQAAVVPVECGR</sequence>
<dbReference type="EMBL" id="VUOA01000010">
    <property type="protein sequence ID" value="KAA2241033.1"/>
    <property type="molecule type" value="Genomic_DNA"/>
</dbReference>
<evidence type="ECO:0000313" key="5">
    <source>
        <dbReference type="Proteomes" id="UP000323142"/>
    </source>
</evidence>
<proteinExistence type="predicted"/>
<dbReference type="GO" id="GO:0008233">
    <property type="term" value="F:peptidase activity"/>
    <property type="evidence" value="ECO:0007669"/>
    <property type="project" value="UniProtKB-KW"/>
</dbReference>
<dbReference type="InterPro" id="IPR036366">
    <property type="entry name" value="PGBDSf"/>
</dbReference>
<comment type="caution">
    <text evidence="4">The sequence shown here is derived from an EMBL/GenBank/DDBJ whole genome shotgun (WGS) entry which is preliminary data.</text>
</comment>
<feature type="domain" description="Peptidoglycan binding-like" evidence="3">
    <location>
        <begin position="56"/>
        <end position="110"/>
    </location>
</feature>
<accession>A0A5B2VN12</accession>
<dbReference type="SUPFAM" id="SSF47090">
    <property type="entry name" value="PGBD-like"/>
    <property type="match status" value="1"/>
</dbReference>
<dbReference type="InterPro" id="IPR036365">
    <property type="entry name" value="PGBD-like_sf"/>
</dbReference>
<keyword evidence="4" id="KW-0645">Protease</keyword>
<dbReference type="InterPro" id="IPR009003">
    <property type="entry name" value="Peptidase_S1_PA"/>
</dbReference>
<evidence type="ECO:0000259" key="3">
    <source>
        <dbReference type="Pfam" id="PF01471"/>
    </source>
</evidence>
<dbReference type="AlphaFoldDB" id="A0A5B2VN12"/>
<dbReference type="GO" id="GO:0006508">
    <property type="term" value="P:proteolysis"/>
    <property type="evidence" value="ECO:0007669"/>
    <property type="project" value="UniProtKB-KW"/>
</dbReference>
<dbReference type="Gene3D" id="1.10.101.10">
    <property type="entry name" value="PGBD-like superfamily/PGBD"/>
    <property type="match status" value="1"/>
</dbReference>
<dbReference type="OrthoDB" id="6810892at2"/>
<evidence type="ECO:0000313" key="4">
    <source>
        <dbReference type="EMBL" id="KAA2241033.1"/>
    </source>
</evidence>
<organism evidence="4 5">
    <name type="scientific">Salinarimonas soli</name>
    <dbReference type="NCBI Taxonomy" id="1638099"/>
    <lineage>
        <taxon>Bacteria</taxon>
        <taxon>Pseudomonadati</taxon>
        <taxon>Pseudomonadota</taxon>
        <taxon>Alphaproteobacteria</taxon>
        <taxon>Hyphomicrobiales</taxon>
        <taxon>Salinarimonadaceae</taxon>
        <taxon>Salinarimonas</taxon>
    </lineage>
</organism>
<gene>
    <name evidence="4" type="ORF">F0L46_05185</name>
</gene>
<evidence type="ECO:0000256" key="2">
    <source>
        <dbReference type="SAM" id="SignalP"/>
    </source>
</evidence>
<feature type="region of interest" description="Disordered" evidence="1">
    <location>
        <begin position="140"/>
        <end position="162"/>
    </location>
</feature>
<evidence type="ECO:0000256" key="1">
    <source>
        <dbReference type="SAM" id="MobiDB-lite"/>
    </source>
</evidence>